<dbReference type="AlphaFoldDB" id="A0A8X6L5D8"/>
<dbReference type="PANTHER" id="PTHR10117">
    <property type="entry name" value="TRANSIENT RECEPTOR POTENTIAL CHANNEL"/>
    <property type="match status" value="1"/>
</dbReference>
<protein>
    <submittedName>
        <fullName evidence="15">Transient receptor potential protein</fullName>
    </submittedName>
</protein>
<dbReference type="Proteomes" id="UP000887116">
    <property type="component" value="Unassembled WGS sequence"/>
</dbReference>
<dbReference type="GO" id="GO:0034703">
    <property type="term" value="C:cation channel complex"/>
    <property type="evidence" value="ECO:0007669"/>
    <property type="project" value="TreeGrafter"/>
</dbReference>
<evidence type="ECO:0000256" key="1">
    <source>
        <dbReference type="ARBA" id="ARBA00004175"/>
    </source>
</evidence>
<keyword evidence="16" id="KW-1185">Reference proteome</keyword>
<keyword evidence="4" id="KW-0268">Exocytosis</keyword>
<keyword evidence="9" id="KW-0638">Presynaptic neurotoxin</keyword>
<keyword evidence="11" id="KW-1053">Target membrane</keyword>
<dbReference type="PROSITE" id="PS50088">
    <property type="entry name" value="ANK_REPEAT"/>
    <property type="match status" value="1"/>
</dbReference>
<keyword evidence="13" id="KW-0040">ANK repeat</keyword>
<dbReference type="InterPro" id="IPR036770">
    <property type="entry name" value="Ankyrin_rpt-contain_sf"/>
</dbReference>
<evidence type="ECO:0000256" key="8">
    <source>
        <dbReference type="ARBA" id="ARBA00022699"/>
    </source>
</evidence>
<dbReference type="InterPro" id="IPR002153">
    <property type="entry name" value="TRPC_channel"/>
</dbReference>
<organism evidence="15 16">
    <name type="scientific">Trichonephila clavata</name>
    <name type="common">Joro spider</name>
    <name type="synonym">Nephila clavata</name>
    <dbReference type="NCBI Taxonomy" id="2740835"/>
    <lineage>
        <taxon>Eukaryota</taxon>
        <taxon>Metazoa</taxon>
        <taxon>Ecdysozoa</taxon>
        <taxon>Arthropoda</taxon>
        <taxon>Chelicerata</taxon>
        <taxon>Arachnida</taxon>
        <taxon>Araneae</taxon>
        <taxon>Araneomorphae</taxon>
        <taxon>Entelegynae</taxon>
        <taxon>Araneoidea</taxon>
        <taxon>Nephilidae</taxon>
        <taxon>Trichonephila</taxon>
    </lineage>
</organism>
<dbReference type="GO" id="GO:0015279">
    <property type="term" value="F:store-operated calcium channel activity"/>
    <property type="evidence" value="ECO:0007669"/>
    <property type="project" value="TreeGrafter"/>
</dbReference>
<keyword evidence="10" id="KW-0406">Ion transport</keyword>
<dbReference type="GO" id="GO:0005576">
    <property type="term" value="C:extracellular region"/>
    <property type="evidence" value="ECO:0007669"/>
    <property type="project" value="UniProtKB-SubCell"/>
</dbReference>
<keyword evidence="7" id="KW-0800">Toxin</keyword>
<dbReference type="GO" id="GO:0090729">
    <property type="term" value="F:toxin activity"/>
    <property type="evidence" value="ECO:0007669"/>
    <property type="project" value="UniProtKB-KW"/>
</dbReference>
<sequence length="151" mass="17129">MVSILIVYGIVEPKNVEPNQRNFLGNNQQYQDEISAAEKEQRECQLSVFEKKFLLCSERGDVPAVRSLVDKHKNNARFNINCRDAIGRTALVVAIENENMELIEFLLKNGIEPGDALLHAISEEYVEAVEVLLQHEEKIYTPGKPYVSKNA</sequence>
<dbReference type="GO" id="GO:0006887">
    <property type="term" value="P:exocytosis"/>
    <property type="evidence" value="ECO:0007669"/>
    <property type="project" value="UniProtKB-KW"/>
</dbReference>
<keyword evidence="6" id="KW-1052">Target cell membrane</keyword>
<dbReference type="GO" id="GO:0005886">
    <property type="term" value="C:plasma membrane"/>
    <property type="evidence" value="ECO:0007669"/>
    <property type="project" value="TreeGrafter"/>
</dbReference>
<keyword evidence="15" id="KW-0675">Receptor</keyword>
<dbReference type="GO" id="GO:0044218">
    <property type="term" value="C:other organism cell membrane"/>
    <property type="evidence" value="ECO:0007669"/>
    <property type="project" value="UniProtKB-KW"/>
</dbReference>
<evidence type="ECO:0000256" key="6">
    <source>
        <dbReference type="ARBA" id="ARBA00022537"/>
    </source>
</evidence>
<dbReference type="GO" id="GO:0070679">
    <property type="term" value="F:inositol 1,4,5 trisphosphate binding"/>
    <property type="evidence" value="ECO:0007669"/>
    <property type="project" value="TreeGrafter"/>
</dbReference>
<dbReference type="Gene3D" id="1.25.40.20">
    <property type="entry name" value="Ankyrin repeat-containing domain"/>
    <property type="match status" value="1"/>
</dbReference>
<evidence type="ECO:0000256" key="12">
    <source>
        <dbReference type="ARBA" id="ARBA00023303"/>
    </source>
</evidence>
<dbReference type="OrthoDB" id="2373987at2759"/>
<proteinExistence type="predicted"/>
<dbReference type="PROSITE" id="PS50297">
    <property type="entry name" value="ANK_REP_REGION"/>
    <property type="match status" value="1"/>
</dbReference>
<dbReference type="Pfam" id="PF12796">
    <property type="entry name" value="Ank_2"/>
    <property type="match status" value="1"/>
</dbReference>
<keyword evidence="5" id="KW-0964">Secreted</keyword>
<feature type="coiled-coil region" evidence="14">
    <location>
        <begin position="20"/>
        <end position="47"/>
    </location>
</feature>
<evidence type="ECO:0000256" key="13">
    <source>
        <dbReference type="PROSITE-ProRule" id="PRU00023"/>
    </source>
</evidence>
<dbReference type="GO" id="GO:0051480">
    <property type="term" value="P:regulation of cytosolic calcium ion concentration"/>
    <property type="evidence" value="ECO:0007669"/>
    <property type="project" value="TreeGrafter"/>
</dbReference>
<evidence type="ECO:0000256" key="3">
    <source>
        <dbReference type="ARBA" id="ARBA00022448"/>
    </source>
</evidence>
<dbReference type="SUPFAM" id="SSF48403">
    <property type="entry name" value="Ankyrin repeat"/>
    <property type="match status" value="1"/>
</dbReference>
<keyword evidence="14" id="KW-0175">Coiled coil</keyword>
<feature type="repeat" description="ANK" evidence="13">
    <location>
        <begin position="86"/>
        <end position="112"/>
    </location>
</feature>
<evidence type="ECO:0000256" key="10">
    <source>
        <dbReference type="ARBA" id="ARBA00023065"/>
    </source>
</evidence>
<comment type="caution">
    <text evidence="15">The sequence shown here is derived from an EMBL/GenBank/DDBJ whole genome shotgun (WGS) entry which is preliminary data.</text>
</comment>
<evidence type="ECO:0000313" key="15">
    <source>
        <dbReference type="EMBL" id="GFQ96126.1"/>
    </source>
</evidence>
<reference evidence="15" key="1">
    <citation type="submission" date="2020-07" db="EMBL/GenBank/DDBJ databases">
        <title>Multicomponent nature underlies the extraordinary mechanical properties of spider dragline silk.</title>
        <authorList>
            <person name="Kono N."/>
            <person name="Nakamura H."/>
            <person name="Mori M."/>
            <person name="Yoshida Y."/>
            <person name="Ohtoshi R."/>
            <person name="Malay A.D."/>
            <person name="Moran D.A.P."/>
            <person name="Tomita M."/>
            <person name="Numata K."/>
            <person name="Arakawa K."/>
        </authorList>
    </citation>
    <scope>NUCLEOTIDE SEQUENCE</scope>
</reference>
<evidence type="ECO:0000256" key="11">
    <source>
        <dbReference type="ARBA" id="ARBA00023298"/>
    </source>
</evidence>
<dbReference type="InterPro" id="IPR002110">
    <property type="entry name" value="Ankyrin_rpt"/>
</dbReference>
<keyword evidence="3" id="KW-0813">Transport</keyword>
<accession>A0A8X6L5D8</accession>
<evidence type="ECO:0000256" key="7">
    <source>
        <dbReference type="ARBA" id="ARBA00022656"/>
    </source>
</evidence>
<keyword evidence="12" id="KW-0407">Ion channel</keyword>
<keyword evidence="6" id="KW-0472">Membrane</keyword>
<dbReference type="EMBL" id="BMAO01014627">
    <property type="protein sequence ID" value="GFQ96126.1"/>
    <property type="molecule type" value="Genomic_DNA"/>
</dbReference>
<evidence type="ECO:0000256" key="4">
    <source>
        <dbReference type="ARBA" id="ARBA00022483"/>
    </source>
</evidence>
<evidence type="ECO:0000256" key="14">
    <source>
        <dbReference type="SAM" id="Coils"/>
    </source>
</evidence>
<dbReference type="GO" id="GO:0044231">
    <property type="term" value="C:host cell presynaptic membrane"/>
    <property type="evidence" value="ECO:0007669"/>
    <property type="project" value="UniProtKB-KW"/>
</dbReference>
<name>A0A8X6L5D8_TRICU</name>
<keyword evidence="8" id="KW-0528">Neurotoxin</keyword>
<gene>
    <name evidence="15" type="primary">trp</name>
    <name evidence="15" type="ORF">TNCT_569781</name>
</gene>
<evidence type="ECO:0000313" key="16">
    <source>
        <dbReference type="Proteomes" id="UP000887116"/>
    </source>
</evidence>
<evidence type="ECO:0000256" key="5">
    <source>
        <dbReference type="ARBA" id="ARBA00022525"/>
    </source>
</evidence>
<dbReference type="PANTHER" id="PTHR10117:SF54">
    <property type="entry name" value="TRANSIENT RECEPTOR POTENTIAL-GAMMA PROTEIN"/>
    <property type="match status" value="1"/>
</dbReference>
<comment type="subcellular location">
    <subcellularLocation>
        <location evidence="2">Secreted</location>
    </subcellularLocation>
    <subcellularLocation>
        <location evidence="1">Target cell membrane</location>
    </subcellularLocation>
</comment>
<evidence type="ECO:0000256" key="2">
    <source>
        <dbReference type="ARBA" id="ARBA00004613"/>
    </source>
</evidence>
<evidence type="ECO:0000256" key="9">
    <source>
        <dbReference type="ARBA" id="ARBA00023028"/>
    </source>
</evidence>